<keyword evidence="3" id="KW-1133">Transmembrane helix</keyword>
<evidence type="ECO:0000259" key="5">
    <source>
        <dbReference type="Pfam" id="PF01094"/>
    </source>
</evidence>
<dbReference type="AlphaFoldDB" id="A0A1I7T5G3"/>
<evidence type="ECO:0000313" key="7">
    <source>
        <dbReference type="WBParaSite" id="Csp11.Scaffold512.g2580.t5"/>
    </source>
</evidence>
<sequence length="309" mass="35013">MHPSGIVHETENFYSFVSFSAGRRHDGVILFFILFILLEIPSKTSATDVPVSLFIDPTIQNADSIFNQAKEEVLQFAPNVTLQNVVYQSPQCGNTETDTKEIFTYFQNYHSQNHRITMGPVCSANFLRFANLSAEIQALQINILKGYPYEHPTMIDMVTRSPQNLGENLVTILKEFEWAQVGAVLCEECYSDDQLASETYFDAIGRVLETNNIAVRELLKVKRGDNSQNISQSIKVFESSARVLLLFLGNSLNDYSQFLTAMRLNNYTTDEYTPVIILSKSSLELSFPWQNDPSTADLFDKTFIVSSEY</sequence>
<keyword evidence="6" id="KW-1185">Reference proteome</keyword>
<dbReference type="Gene3D" id="3.40.50.2300">
    <property type="match status" value="1"/>
</dbReference>
<dbReference type="InterPro" id="IPR001828">
    <property type="entry name" value="ANF_lig-bd_rcpt"/>
</dbReference>
<organism evidence="6 7">
    <name type="scientific">Caenorhabditis tropicalis</name>
    <dbReference type="NCBI Taxonomy" id="1561998"/>
    <lineage>
        <taxon>Eukaryota</taxon>
        <taxon>Metazoa</taxon>
        <taxon>Ecdysozoa</taxon>
        <taxon>Nematoda</taxon>
        <taxon>Chromadorea</taxon>
        <taxon>Rhabditida</taxon>
        <taxon>Rhabditina</taxon>
        <taxon>Rhabditomorpha</taxon>
        <taxon>Rhabditoidea</taxon>
        <taxon>Rhabditidae</taxon>
        <taxon>Peloderinae</taxon>
        <taxon>Caenorhabditis</taxon>
    </lineage>
</organism>
<keyword evidence="2" id="KW-0812">Transmembrane</keyword>
<evidence type="ECO:0000256" key="3">
    <source>
        <dbReference type="ARBA" id="ARBA00022989"/>
    </source>
</evidence>
<dbReference type="SUPFAM" id="SSF53822">
    <property type="entry name" value="Periplasmic binding protein-like I"/>
    <property type="match status" value="1"/>
</dbReference>
<dbReference type="STRING" id="1561998.A0A1I7T5G3"/>
<dbReference type="Pfam" id="PF01094">
    <property type="entry name" value="ANF_receptor"/>
    <property type="match status" value="1"/>
</dbReference>
<reference evidence="7" key="1">
    <citation type="submission" date="2016-11" db="UniProtKB">
        <authorList>
            <consortium name="WormBaseParasite"/>
        </authorList>
    </citation>
    <scope>IDENTIFICATION</scope>
</reference>
<proteinExistence type="predicted"/>
<protein>
    <submittedName>
        <fullName evidence="7">Guanylate cyclase</fullName>
    </submittedName>
</protein>
<dbReference type="WBParaSite" id="Csp11.Scaffold512.g2580.t5">
    <property type="protein sequence ID" value="Csp11.Scaffold512.g2580.t5"/>
    <property type="gene ID" value="Csp11.Scaffold512.g2580"/>
</dbReference>
<evidence type="ECO:0000256" key="2">
    <source>
        <dbReference type="ARBA" id="ARBA00022692"/>
    </source>
</evidence>
<accession>A0A1I7T5G3</accession>
<evidence type="ECO:0000313" key="6">
    <source>
        <dbReference type="Proteomes" id="UP000095282"/>
    </source>
</evidence>
<feature type="domain" description="Receptor ligand binding region" evidence="5">
    <location>
        <begin position="99"/>
        <end position="273"/>
    </location>
</feature>
<evidence type="ECO:0000256" key="4">
    <source>
        <dbReference type="ARBA" id="ARBA00023136"/>
    </source>
</evidence>
<keyword evidence="4" id="KW-0472">Membrane</keyword>
<dbReference type="GO" id="GO:0016020">
    <property type="term" value="C:membrane"/>
    <property type="evidence" value="ECO:0007669"/>
    <property type="project" value="UniProtKB-SubCell"/>
</dbReference>
<dbReference type="Proteomes" id="UP000095282">
    <property type="component" value="Unplaced"/>
</dbReference>
<name>A0A1I7T5G3_9PELO</name>
<evidence type="ECO:0000256" key="1">
    <source>
        <dbReference type="ARBA" id="ARBA00004370"/>
    </source>
</evidence>
<dbReference type="InterPro" id="IPR028082">
    <property type="entry name" value="Peripla_BP_I"/>
</dbReference>
<comment type="subcellular location">
    <subcellularLocation>
        <location evidence="1">Membrane</location>
    </subcellularLocation>
</comment>